<reference evidence="2 3" key="2">
    <citation type="journal article" date="2011" name="J. Bacteriol.">
        <title>Complete genome sequence of the anaerobic, halophilic alkalithermophile Natranaerobius thermophilus JW/NM-WN-LF.</title>
        <authorList>
            <person name="Zhao B."/>
            <person name="Mesbah N.M."/>
            <person name="Dalin E."/>
            <person name="Goodwin L."/>
            <person name="Nolan M."/>
            <person name="Pitluck S."/>
            <person name="Chertkov O."/>
            <person name="Brettin T.S."/>
            <person name="Han J."/>
            <person name="Larimer F.W."/>
            <person name="Land M.L."/>
            <person name="Hauser L."/>
            <person name="Kyrpides N."/>
            <person name="Wiegel J."/>
        </authorList>
    </citation>
    <scope>NUCLEOTIDE SEQUENCE [LARGE SCALE GENOMIC DNA]</scope>
    <source>
        <strain evidence="3">ATCC BAA-1301 / DSM 18059 / JW/NM-WN-LF</strain>
    </source>
</reference>
<gene>
    <name evidence="2" type="ordered locus">Nther_0696</name>
</gene>
<dbReference type="AlphaFoldDB" id="B2A794"/>
<dbReference type="HOGENOM" id="CLU_103782_0_0_9"/>
<dbReference type="EMBL" id="CP001034">
    <property type="protein sequence ID" value="ACB84288.1"/>
    <property type="molecule type" value="Genomic_DNA"/>
</dbReference>
<evidence type="ECO:0000256" key="1">
    <source>
        <dbReference type="SAM" id="MobiDB-lite"/>
    </source>
</evidence>
<protein>
    <recommendedName>
        <fullName evidence="4">SipL SPOCS domain-containing protein</fullName>
    </recommendedName>
</protein>
<evidence type="ECO:0000313" key="2">
    <source>
        <dbReference type="EMBL" id="ACB84288.1"/>
    </source>
</evidence>
<dbReference type="RefSeq" id="WP_012447172.1">
    <property type="nucleotide sequence ID" value="NC_010718.1"/>
</dbReference>
<organism evidence="2 3">
    <name type="scientific">Natranaerobius thermophilus (strain ATCC BAA-1301 / DSM 18059 / JW/NM-WN-LF)</name>
    <dbReference type="NCBI Taxonomy" id="457570"/>
    <lineage>
        <taxon>Bacteria</taxon>
        <taxon>Bacillati</taxon>
        <taxon>Bacillota</taxon>
        <taxon>Clostridia</taxon>
        <taxon>Natranaerobiales</taxon>
        <taxon>Natranaerobiaceae</taxon>
        <taxon>Natranaerobius</taxon>
    </lineage>
</organism>
<sequence>MSEEERRQVYPGPIKDPGKFPPPEAIDCIKVDKVYEECKQVDVNEIRVDIPDDIEDTNLINNIGEVECIDVELLKKECEIVADTKVRLWIKYEITYSLNDEVFTEIQTFEKIVVLGRAGEEGLEPQCEVFLECLDAFIVDDEIVLCIGKLLIFKLIAHVQLLVPVYGFCPQPEICQVAAECPDYDPEWPPYPPQE</sequence>
<dbReference type="Proteomes" id="UP000001683">
    <property type="component" value="Chromosome"/>
</dbReference>
<dbReference type="InParanoid" id="B2A794"/>
<accession>B2A794</accession>
<dbReference type="eggNOG" id="ENOG503360U">
    <property type="taxonomic scope" value="Bacteria"/>
</dbReference>
<reference evidence="2 3" key="1">
    <citation type="submission" date="2008-04" db="EMBL/GenBank/DDBJ databases">
        <title>Complete sequence of chromosome of Natranaerobius thermophilus JW/NM-WN-LF.</title>
        <authorList>
            <consortium name="US DOE Joint Genome Institute"/>
            <person name="Copeland A."/>
            <person name="Lucas S."/>
            <person name="Lapidus A."/>
            <person name="Glavina del Rio T."/>
            <person name="Dalin E."/>
            <person name="Tice H."/>
            <person name="Bruce D."/>
            <person name="Goodwin L."/>
            <person name="Pitluck S."/>
            <person name="Chertkov O."/>
            <person name="Brettin T."/>
            <person name="Detter J.C."/>
            <person name="Han C."/>
            <person name="Kuske C.R."/>
            <person name="Schmutz J."/>
            <person name="Larimer F."/>
            <person name="Land M."/>
            <person name="Hauser L."/>
            <person name="Kyrpides N."/>
            <person name="Lykidis A."/>
            <person name="Mesbah N.M."/>
            <person name="Wiegel J."/>
        </authorList>
    </citation>
    <scope>NUCLEOTIDE SEQUENCE [LARGE SCALE GENOMIC DNA]</scope>
    <source>
        <strain evidence="3">ATCC BAA-1301 / DSM 18059 / JW/NM-WN-LF</strain>
    </source>
</reference>
<feature type="region of interest" description="Disordered" evidence="1">
    <location>
        <begin position="1"/>
        <end position="20"/>
    </location>
</feature>
<proteinExistence type="predicted"/>
<evidence type="ECO:0000313" key="3">
    <source>
        <dbReference type="Proteomes" id="UP000001683"/>
    </source>
</evidence>
<evidence type="ECO:0008006" key="4">
    <source>
        <dbReference type="Google" id="ProtNLM"/>
    </source>
</evidence>
<dbReference type="OrthoDB" id="1951178at2"/>
<name>B2A794_NATTJ</name>
<dbReference type="KEGG" id="nth:Nther_0696"/>
<keyword evidence="3" id="KW-1185">Reference proteome</keyword>